<evidence type="ECO:0000313" key="1">
    <source>
        <dbReference type="EMBL" id="MFM9332461.1"/>
    </source>
</evidence>
<reference evidence="1" key="1">
    <citation type="submission" date="2024-12" db="EMBL/GenBank/DDBJ databases">
        <authorList>
            <person name="Wu N."/>
        </authorList>
    </citation>
    <scope>NUCLEOTIDE SEQUENCE</scope>
    <source>
        <strain evidence="1">P15</strain>
    </source>
</reference>
<organism evidence="1 2">
    <name type="scientific">Paenibacillus mesotrionivorans</name>
    <dbReference type="NCBI Taxonomy" id="3160968"/>
    <lineage>
        <taxon>Bacteria</taxon>
        <taxon>Bacillati</taxon>
        <taxon>Bacillota</taxon>
        <taxon>Bacilli</taxon>
        <taxon>Bacillales</taxon>
        <taxon>Paenibacillaceae</taxon>
        <taxon>Paenibacillus</taxon>
    </lineage>
</organism>
<gene>
    <name evidence="1" type="ORF">ACI1P1_29615</name>
</gene>
<keyword evidence="2" id="KW-1185">Reference proteome</keyword>
<evidence type="ECO:0000313" key="2">
    <source>
        <dbReference type="Proteomes" id="UP001631969"/>
    </source>
</evidence>
<dbReference type="EMBL" id="JBJURJ010000031">
    <property type="protein sequence ID" value="MFM9332461.1"/>
    <property type="molecule type" value="Genomic_DNA"/>
</dbReference>
<proteinExistence type="predicted"/>
<protein>
    <submittedName>
        <fullName evidence="1">NlpC/P60 family protein</fullName>
    </submittedName>
</protein>
<dbReference type="Proteomes" id="UP001631969">
    <property type="component" value="Unassembled WGS sequence"/>
</dbReference>
<sequence length="273" mass="29706">MNKRLQQTALGVVLLLGALAPAHAFAATESVSATAAVSAKTTVADKIIASGSKYLGTPYLYGADPSQTNNFDCSSFTFRAFIENGINLPRSSNDQMKEGFAVTMATAQPGDLLFFRDTTYPDRAGHVGIYLGNNQMLHASASKGVTITSLSTPYWQNRFMAVKRVIPMTYTVQSGDTMWKISQTTGISLNSLRTWNWKSVKNDALMPGAQLYISNPDLLMGDASKEMPRYTVQSGDTLWSISQKLSVTVDMLKGYNGLSTADIYPGQILKLNK</sequence>
<comment type="caution">
    <text evidence="1">The sequence shown here is derived from an EMBL/GenBank/DDBJ whole genome shotgun (WGS) entry which is preliminary data.</text>
</comment>
<name>A0ACC7P943_9BACL</name>
<accession>A0ACC7P943</accession>